<keyword evidence="2" id="KW-1185">Reference proteome</keyword>
<dbReference type="OrthoDB" id="4470569at2"/>
<evidence type="ECO:0000313" key="2">
    <source>
        <dbReference type="Proteomes" id="UP000276542"/>
    </source>
</evidence>
<dbReference type="EMBL" id="QYRP01000002">
    <property type="protein sequence ID" value="RJS47189.1"/>
    <property type="molecule type" value="Genomic_DNA"/>
</dbReference>
<dbReference type="CDD" id="cd07812">
    <property type="entry name" value="SRPBCC"/>
    <property type="match status" value="1"/>
</dbReference>
<comment type="caution">
    <text evidence="1">The sequence shown here is derived from an EMBL/GenBank/DDBJ whole genome shotgun (WGS) entry which is preliminary data.</text>
</comment>
<dbReference type="SUPFAM" id="SSF55961">
    <property type="entry name" value="Bet v1-like"/>
    <property type="match status" value="1"/>
</dbReference>
<proteinExistence type="predicted"/>
<evidence type="ECO:0000313" key="1">
    <source>
        <dbReference type="EMBL" id="RJS47189.1"/>
    </source>
</evidence>
<sequence>MVTIRREARLEAPTEQVWEIASPPSGWADWLSLHASWPKAPPTEVAVGTTFIEKVVLLNIPMPMTWRITEFAAPSAFAMSGQSVMGVGLDIRFELTPAEGATDVVVTAGLSGALVMGGLKNVVHQYADTHLELSLAKLTSLLS</sequence>
<dbReference type="InterPro" id="IPR023393">
    <property type="entry name" value="START-like_dom_sf"/>
</dbReference>
<dbReference type="AlphaFoldDB" id="A0A3A5H953"/>
<gene>
    <name evidence="1" type="ORF">D4739_13785</name>
</gene>
<dbReference type="Gene3D" id="3.30.530.20">
    <property type="match status" value="1"/>
</dbReference>
<dbReference type="RefSeq" id="WP_120061158.1">
    <property type="nucleotide sequence ID" value="NZ_QYRP01000002.1"/>
</dbReference>
<name>A0A3A5H953_9ACTN</name>
<reference evidence="2" key="1">
    <citation type="submission" date="2018-09" db="EMBL/GenBank/DDBJ databases">
        <authorList>
            <person name="Zhu H."/>
        </authorList>
    </citation>
    <scope>NUCLEOTIDE SEQUENCE [LARGE SCALE GENOMIC DNA]</scope>
    <source>
        <strain evidence="2">K1W22B-1</strain>
    </source>
</reference>
<organism evidence="1 2">
    <name type="scientific">Nocardioides cavernaquae</name>
    <dbReference type="NCBI Taxonomy" id="2321396"/>
    <lineage>
        <taxon>Bacteria</taxon>
        <taxon>Bacillati</taxon>
        <taxon>Actinomycetota</taxon>
        <taxon>Actinomycetes</taxon>
        <taxon>Propionibacteriales</taxon>
        <taxon>Nocardioidaceae</taxon>
        <taxon>Nocardioides</taxon>
    </lineage>
</organism>
<protein>
    <submittedName>
        <fullName evidence="1">SRPBCC family protein</fullName>
    </submittedName>
</protein>
<dbReference type="Proteomes" id="UP000276542">
    <property type="component" value="Unassembled WGS sequence"/>
</dbReference>
<accession>A0A3A5H953</accession>
<dbReference type="InterPro" id="IPR019587">
    <property type="entry name" value="Polyketide_cyclase/dehydratase"/>
</dbReference>
<dbReference type="Pfam" id="PF10604">
    <property type="entry name" value="Polyketide_cyc2"/>
    <property type="match status" value="1"/>
</dbReference>